<dbReference type="AlphaFoldDB" id="A0A922MG83"/>
<evidence type="ECO:0000313" key="3">
    <source>
        <dbReference type="Proteomes" id="UP000814243"/>
    </source>
</evidence>
<organism evidence="2 3">
    <name type="scientific">Spodoptera exigua</name>
    <name type="common">Beet armyworm</name>
    <name type="synonym">Noctua fulgens</name>
    <dbReference type="NCBI Taxonomy" id="7107"/>
    <lineage>
        <taxon>Eukaryota</taxon>
        <taxon>Metazoa</taxon>
        <taxon>Ecdysozoa</taxon>
        <taxon>Arthropoda</taxon>
        <taxon>Hexapoda</taxon>
        <taxon>Insecta</taxon>
        <taxon>Pterygota</taxon>
        <taxon>Neoptera</taxon>
        <taxon>Endopterygota</taxon>
        <taxon>Lepidoptera</taxon>
        <taxon>Glossata</taxon>
        <taxon>Ditrysia</taxon>
        <taxon>Noctuoidea</taxon>
        <taxon>Noctuidae</taxon>
        <taxon>Amphipyrinae</taxon>
        <taxon>Spodoptera</taxon>
    </lineage>
</organism>
<dbReference type="Proteomes" id="UP000814243">
    <property type="component" value="Unassembled WGS sequence"/>
</dbReference>
<protein>
    <submittedName>
        <fullName evidence="2">Uncharacterized protein</fullName>
    </submittedName>
</protein>
<accession>A0A922MG83</accession>
<proteinExistence type="predicted"/>
<comment type="caution">
    <text evidence="2">The sequence shown here is derived from an EMBL/GenBank/DDBJ whole genome shotgun (WGS) entry which is preliminary data.</text>
</comment>
<reference evidence="2" key="1">
    <citation type="journal article" date="2021" name="G3 (Bethesda)">
        <title>Genome and transcriptome analysis of the beet armyworm Spodoptera exigua reveals targets for pest control. .</title>
        <authorList>
            <person name="Simon S."/>
            <person name="Breeschoten T."/>
            <person name="Jansen H.J."/>
            <person name="Dirks R.P."/>
            <person name="Schranz M.E."/>
            <person name="Ros V.I.D."/>
        </authorList>
    </citation>
    <scope>NUCLEOTIDE SEQUENCE</scope>
    <source>
        <strain evidence="2">TB_SE_WUR_2020</strain>
    </source>
</reference>
<dbReference type="EMBL" id="JACEFF010000514">
    <property type="protein sequence ID" value="KAH9636119.1"/>
    <property type="molecule type" value="Genomic_DNA"/>
</dbReference>
<feature type="region of interest" description="Disordered" evidence="1">
    <location>
        <begin position="114"/>
        <end position="139"/>
    </location>
</feature>
<name>A0A922MG83_SPOEX</name>
<evidence type="ECO:0000256" key="1">
    <source>
        <dbReference type="SAM" id="MobiDB-lite"/>
    </source>
</evidence>
<sequence>MRYRWLSFGSCWVVGGEAETSSRSWSPSWGYHSVSCSYINILQPRLRWMGVGQIKINQELGSSMESARTFTVRCNSTHNALDSSYRSPHSYAGFLHQVTDEYWVPLTSVAINSGNSDAADSGGSPLGKEKEPPPLDPPT</sequence>
<feature type="compositionally biased region" description="Low complexity" evidence="1">
    <location>
        <begin position="114"/>
        <end position="123"/>
    </location>
</feature>
<evidence type="ECO:0000313" key="2">
    <source>
        <dbReference type="EMBL" id="KAH9636119.1"/>
    </source>
</evidence>
<gene>
    <name evidence="2" type="ORF">HF086_008419</name>
</gene>